<dbReference type="Proteomes" id="UP001153069">
    <property type="component" value="Unassembled WGS sequence"/>
</dbReference>
<reference evidence="2" key="1">
    <citation type="submission" date="2020-06" db="EMBL/GenBank/DDBJ databases">
        <authorList>
            <consortium name="Plant Systems Biology data submission"/>
        </authorList>
    </citation>
    <scope>NUCLEOTIDE SEQUENCE</scope>
    <source>
        <strain evidence="2">D6</strain>
    </source>
</reference>
<comment type="caution">
    <text evidence="2">The sequence shown here is derived from an EMBL/GenBank/DDBJ whole genome shotgun (WGS) entry which is preliminary data.</text>
</comment>
<sequence>MGISRMGKQTQSPFPPSIPVFTEPSPSHDVHHDPATEEKKQRKSVPKLSNEILDPFIIKWLAASQKNPSLQYAAFVRQYQVPTTSNNFGRRVKRYLEQQAAMQDAVMTSTTPTKIIAVSDRPPTVTAAGKTMAQLANEETYRRFESKCNQLDIIANNFCIQNCQQHKLLQ</sequence>
<evidence type="ECO:0000313" key="2">
    <source>
        <dbReference type="EMBL" id="CAB9498580.1"/>
    </source>
</evidence>
<name>A0A9N8H450_9STRA</name>
<feature type="compositionally biased region" description="Basic and acidic residues" evidence="1">
    <location>
        <begin position="26"/>
        <end position="40"/>
    </location>
</feature>
<evidence type="ECO:0000313" key="3">
    <source>
        <dbReference type="Proteomes" id="UP001153069"/>
    </source>
</evidence>
<keyword evidence="3" id="KW-1185">Reference proteome</keyword>
<organism evidence="2 3">
    <name type="scientific">Seminavis robusta</name>
    <dbReference type="NCBI Taxonomy" id="568900"/>
    <lineage>
        <taxon>Eukaryota</taxon>
        <taxon>Sar</taxon>
        <taxon>Stramenopiles</taxon>
        <taxon>Ochrophyta</taxon>
        <taxon>Bacillariophyta</taxon>
        <taxon>Bacillariophyceae</taxon>
        <taxon>Bacillariophycidae</taxon>
        <taxon>Naviculales</taxon>
        <taxon>Naviculaceae</taxon>
        <taxon>Seminavis</taxon>
    </lineage>
</organism>
<accession>A0A9N8H450</accession>
<evidence type="ECO:0000256" key="1">
    <source>
        <dbReference type="SAM" id="MobiDB-lite"/>
    </source>
</evidence>
<gene>
    <name evidence="2" type="ORF">SEMRO_41_G025090.1</name>
</gene>
<feature type="region of interest" description="Disordered" evidence="1">
    <location>
        <begin position="1"/>
        <end position="46"/>
    </location>
</feature>
<dbReference type="EMBL" id="CAICTM010000041">
    <property type="protein sequence ID" value="CAB9498580.1"/>
    <property type="molecule type" value="Genomic_DNA"/>
</dbReference>
<dbReference type="AlphaFoldDB" id="A0A9N8H450"/>
<proteinExistence type="predicted"/>
<protein>
    <submittedName>
        <fullName evidence="2">Uncharacterized protein</fullName>
    </submittedName>
</protein>